<evidence type="ECO:0008006" key="7">
    <source>
        <dbReference type="Google" id="ProtNLM"/>
    </source>
</evidence>
<dbReference type="InterPro" id="IPR001563">
    <property type="entry name" value="Peptidase_S10"/>
</dbReference>
<evidence type="ECO:0000313" key="6">
    <source>
        <dbReference type="Proteomes" id="UP001552299"/>
    </source>
</evidence>
<evidence type="ECO:0000256" key="4">
    <source>
        <dbReference type="SAM" id="MobiDB-lite"/>
    </source>
</evidence>
<proteinExistence type="inferred from homology"/>
<dbReference type="PANTHER" id="PTHR11802:SF132">
    <property type="entry name" value="SERINE CARBOXYPEPTIDASE-LIKE 36-RELATED"/>
    <property type="match status" value="1"/>
</dbReference>
<dbReference type="PRINTS" id="PR00724">
    <property type="entry name" value="CRBOXYPTASEC"/>
</dbReference>
<name>A0ABD0UQ74_DENTH</name>
<keyword evidence="3" id="KW-0325">Glycoprotein</keyword>
<comment type="caution">
    <text evidence="5">The sequence shown here is derived from an EMBL/GenBank/DDBJ whole genome shotgun (WGS) entry which is preliminary data.</text>
</comment>
<dbReference type="FunFam" id="3.40.50.1820:FF:000211">
    <property type="entry name" value="Carboxypeptidase"/>
    <property type="match status" value="1"/>
</dbReference>
<gene>
    <name evidence="5" type="ORF">M5K25_015414</name>
</gene>
<evidence type="ECO:0000313" key="5">
    <source>
        <dbReference type="EMBL" id="KAL0915017.1"/>
    </source>
</evidence>
<comment type="similarity">
    <text evidence="1">Belongs to the peptidase S10 family.</text>
</comment>
<evidence type="ECO:0000256" key="3">
    <source>
        <dbReference type="ARBA" id="ARBA00023180"/>
    </source>
</evidence>
<dbReference type="AlphaFoldDB" id="A0ABD0UQ74"/>
<dbReference type="PANTHER" id="PTHR11802">
    <property type="entry name" value="SERINE PROTEASE FAMILY S10 SERINE CARBOXYPEPTIDASE"/>
    <property type="match status" value="1"/>
</dbReference>
<evidence type="ECO:0000256" key="1">
    <source>
        <dbReference type="ARBA" id="ARBA00009431"/>
    </source>
</evidence>
<organism evidence="5 6">
    <name type="scientific">Dendrobium thyrsiflorum</name>
    <name type="common">Pinecone-like raceme dendrobium</name>
    <name type="synonym">Orchid</name>
    <dbReference type="NCBI Taxonomy" id="117978"/>
    <lineage>
        <taxon>Eukaryota</taxon>
        <taxon>Viridiplantae</taxon>
        <taxon>Streptophyta</taxon>
        <taxon>Embryophyta</taxon>
        <taxon>Tracheophyta</taxon>
        <taxon>Spermatophyta</taxon>
        <taxon>Magnoliopsida</taxon>
        <taxon>Liliopsida</taxon>
        <taxon>Asparagales</taxon>
        <taxon>Orchidaceae</taxon>
        <taxon>Epidendroideae</taxon>
        <taxon>Malaxideae</taxon>
        <taxon>Dendrobiinae</taxon>
        <taxon>Dendrobium</taxon>
    </lineage>
</organism>
<keyword evidence="6" id="KW-1185">Reference proteome</keyword>
<dbReference type="InterPro" id="IPR029058">
    <property type="entry name" value="AB_hydrolase_fold"/>
</dbReference>
<dbReference type="EMBL" id="JANQDX010000012">
    <property type="protein sequence ID" value="KAL0915017.1"/>
    <property type="molecule type" value="Genomic_DNA"/>
</dbReference>
<accession>A0ABD0UQ74</accession>
<protein>
    <recommendedName>
        <fullName evidence="7">Carboxypeptidase</fullName>
    </recommendedName>
</protein>
<keyword evidence="2" id="KW-0732">Signal</keyword>
<feature type="region of interest" description="Disordered" evidence="4">
    <location>
        <begin position="41"/>
        <end position="60"/>
    </location>
</feature>
<dbReference type="Proteomes" id="UP001552299">
    <property type="component" value="Unassembled WGS sequence"/>
</dbReference>
<dbReference type="Gene3D" id="3.40.50.1820">
    <property type="entry name" value="alpha/beta hydrolase"/>
    <property type="match status" value="1"/>
</dbReference>
<dbReference type="SUPFAM" id="SSF53474">
    <property type="entry name" value="alpha/beta-Hydrolases"/>
    <property type="match status" value="1"/>
</dbReference>
<reference evidence="5 6" key="1">
    <citation type="journal article" date="2024" name="Plant Biotechnol. J.">
        <title>Dendrobium thyrsiflorum genome and its molecular insights into genes involved in important horticultural traits.</title>
        <authorList>
            <person name="Chen B."/>
            <person name="Wang J.Y."/>
            <person name="Zheng P.J."/>
            <person name="Li K.L."/>
            <person name="Liang Y.M."/>
            <person name="Chen X.F."/>
            <person name="Zhang C."/>
            <person name="Zhao X."/>
            <person name="He X."/>
            <person name="Zhang G.Q."/>
            <person name="Liu Z.J."/>
            <person name="Xu Q."/>
        </authorList>
    </citation>
    <scope>NUCLEOTIDE SEQUENCE [LARGE SCALE GENOMIC DNA]</scope>
    <source>
        <strain evidence="5">GZMU011</strain>
    </source>
</reference>
<evidence type="ECO:0000256" key="2">
    <source>
        <dbReference type="ARBA" id="ARBA00022729"/>
    </source>
</evidence>
<dbReference type="Pfam" id="PF00450">
    <property type="entry name" value="Peptidase_S10"/>
    <property type="match status" value="1"/>
</dbReference>
<sequence length="570" mass="63023">MSKEIHQPQNSIILFNTEPSYYFFSYKLFYGLLHLNRNLNSQTSPPKGANRRAPAKPPSSIRKPITLLSLPLHTLPSSLYISLSLCAITTMKTLLPLLLLFLLFLFLSPSSATTGHLILDFILPKIVSGTARPWNLSFLPDVSIASKPGSKDSDLISALPGQPKGVVARQYSGYIPVDEKAGRFFFYYFTESKKTINASEIPIFVWINGGPGCSSIGSGAFLEHGPLVVAPGGKAVAESSYAWNQFAHVLYVDSPVGTGFSYSDTPSDYQNYNDATVAADNLRFLVNWLARFPEYAGRKVYLGGEGYAGNYIPQLAQLIHNRNRAGKYPAINLKGLILQNVILDADEDRWGFFDHLWSHGMLSQRMYDNIEKYCIKNSTSKGCIAVTQRTGRVVAPLYMFDLTAKICRLSEITTPRLPVDEYYECQEKDVAAYLGLPEVQRALHVNPSKAPKKWIQCNRNVAKAYGEITNSTLPILKNLLSNNVSVLWRCQLCNSTNVVKVIDQEAKFFKDSPLARMVGGYSEGYSEGLNYATVRGGGHFVAKTKGSQLQFLLGVHLNGTLANSTIPAAI</sequence>